<dbReference type="Pfam" id="PF13855">
    <property type="entry name" value="LRR_8"/>
    <property type="match status" value="2"/>
</dbReference>
<dbReference type="Proteomes" id="UP000188354">
    <property type="component" value="Unassembled WGS sequence"/>
</dbReference>
<dbReference type="InterPro" id="IPR003591">
    <property type="entry name" value="Leu-rich_rpt_typical-subtyp"/>
</dbReference>
<evidence type="ECO:0000256" key="6">
    <source>
        <dbReference type="ARBA" id="ARBA00022989"/>
    </source>
</evidence>
<keyword evidence="9" id="KW-0325">Glycoprotein</keyword>
<dbReference type="SUPFAM" id="SSF56112">
    <property type="entry name" value="Protein kinase-like (PK-like)"/>
    <property type="match status" value="2"/>
</dbReference>
<evidence type="ECO:0000256" key="5">
    <source>
        <dbReference type="ARBA" id="ARBA00022737"/>
    </source>
</evidence>
<dbReference type="SMART" id="SM00369">
    <property type="entry name" value="LRR_TYP"/>
    <property type="match status" value="2"/>
</dbReference>
<dbReference type="InterPro" id="IPR008271">
    <property type="entry name" value="Ser/Thr_kinase_AS"/>
</dbReference>
<evidence type="ECO:0000256" key="4">
    <source>
        <dbReference type="ARBA" id="ARBA00022729"/>
    </source>
</evidence>
<dbReference type="GO" id="GO:0016020">
    <property type="term" value="C:membrane"/>
    <property type="evidence" value="ECO:0007669"/>
    <property type="project" value="UniProtKB-SubCell"/>
</dbReference>
<comment type="subcellular location">
    <subcellularLocation>
        <location evidence="1">Membrane</location>
        <topology evidence="1">Single-pass membrane protein</topology>
    </subcellularLocation>
</comment>
<keyword evidence="7 11" id="KW-0472">Membrane</keyword>
<feature type="transmembrane region" description="Helical" evidence="11">
    <location>
        <begin position="856"/>
        <end position="878"/>
    </location>
</feature>
<dbReference type="Gramene" id="OIV89688">
    <property type="protein sequence ID" value="OIV89688"/>
    <property type="gene ID" value="TanjilG_07188"/>
</dbReference>
<reference evidence="14 15" key="1">
    <citation type="journal article" date="2017" name="Plant Biotechnol. J.">
        <title>A comprehensive draft genome sequence for lupin (Lupinus angustifolius), an emerging health food: insights into plant-microbe interactions and legume evolution.</title>
        <authorList>
            <person name="Hane J.K."/>
            <person name="Ming Y."/>
            <person name="Kamphuis L.G."/>
            <person name="Nelson M.N."/>
            <person name="Garg G."/>
            <person name="Atkins C.A."/>
            <person name="Bayer P.E."/>
            <person name="Bravo A."/>
            <person name="Bringans S."/>
            <person name="Cannon S."/>
            <person name="Edwards D."/>
            <person name="Foley R."/>
            <person name="Gao L.L."/>
            <person name="Harrison M.J."/>
            <person name="Huang W."/>
            <person name="Hurgobin B."/>
            <person name="Li S."/>
            <person name="Liu C.W."/>
            <person name="McGrath A."/>
            <person name="Morahan G."/>
            <person name="Murray J."/>
            <person name="Weller J."/>
            <person name="Jian J."/>
            <person name="Singh K.B."/>
        </authorList>
    </citation>
    <scope>NUCLEOTIDE SEQUENCE [LARGE SCALE GENOMIC DNA]</scope>
    <source>
        <strain evidence="15">cv. Tanjil</strain>
        <tissue evidence="14">Whole plant</tissue>
    </source>
</reference>
<proteinExistence type="predicted"/>
<dbReference type="Gene3D" id="1.10.510.10">
    <property type="entry name" value="Transferase(Phosphotransferase) domain 1"/>
    <property type="match status" value="2"/>
</dbReference>
<evidence type="ECO:0000256" key="12">
    <source>
        <dbReference type="SAM" id="SignalP"/>
    </source>
</evidence>
<evidence type="ECO:0000313" key="14">
    <source>
        <dbReference type="EMBL" id="OIV89688.1"/>
    </source>
</evidence>
<dbReference type="SUPFAM" id="SSF52058">
    <property type="entry name" value="L domain-like"/>
    <property type="match status" value="2"/>
</dbReference>
<organism evidence="14 15">
    <name type="scientific">Lupinus angustifolius</name>
    <name type="common">Narrow-leaved blue lupine</name>
    <dbReference type="NCBI Taxonomy" id="3871"/>
    <lineage>
        <taxon>Eukaryota</taxon>
        <taxon>Viridiplantae</taxon>
        <taxon>Streptophyta</taxon>
        <taxon>Embryophyta</taxon>
        <taxon>Tracheophyta</taxon>
        <taxon>Spermatophyta</taxon>
        <taxon>Magnoliopsida</taxon>
        <taxon>eudicotyledons</taxon>
        <taxon>Gunneridae</taxon>
        <taxon>Pentapetalae</taxon>
        <taxon>rosids</taxon>
        <taxon>fabids</taxon>
        <taxon>Fabales</taxon>
        <taxon>Fabaceae</taxon>
        <taxon>Papilionoideae</taxon>
        <taxon>50 kb inversion clade</taxon>
        <taxon>genistoids sensu lato</taxon>
        <taxon>core genistoids</taxon>
        <taxon>Genisteae</taxon>
        <taxon>Lupinus</taxon>
    </lineage>
</organism>
<dbReference type="EMBL" id="KV862255">
    <property type="protein sequence ID" value="OIV89688.1"/>
    <property type="molecule type" value="Genomic_DNA"/>
</dbReference>
<evidence type="ECO:0000256" key="7">
    <source>
        <dbReference type="ARBA" id="ARBA00023136"/>
    </source>
</evidence>
<dbReference type="InterPro" id="IPR000719">
    <property type="entry name" value="Prot_kinase_dom"/>
</dbReference>
<dbReference type="PROSITE" id="PS50011">
    <property type="entry name" value="PROTEIN_KINASE_DOM"/>
    <property type="match status" value="2"/>
</dbReference>
<dbReference type="InterPro" id="IPR032675">
    <property type="entry name" value="LRR_dom_sf"/>
</dbReference>
<dbReference type="InterPro" id="IPR001611">
    <property type="entry name" value="Leu-rich_rpt"/>
</dbReference>
<keyword evidence="2" id="KW-0433">Leucine-rich repeat</keyword>
<evidence type="ECO:0000256" key="9">
    <source>
        <dbReference type="ARBA" id="ARBA00023180"/>
    </source>
</evidence>
<evidence type="ECO:0000256" key="8">
    <source>
        <dbReference type="ARBA" id="ARBA00023170"/>
    </source>
</evidence>
<evidence type="ECO:0000256" key="10">
    <source>
        <dbReference type="SAM" id="MobiDB-lite"/>
    </source>
</evidence>
<keyword evidence="5" id="KW-0677">Repeat</keyword>
<dbReference type="GO" id="GO:0005524">
    <property type="term" value="F:ATP binding"/>
    <property type="evidence" value="ECO:0007669"/>
    <property type="project" value="InterPro"/>
</dbReference>
<dbReference type="FunFam" id="1.10.510.10:FF:000479">
    <property type="entry name" value="Leucine-rich repeat receptor-like protein kinase"/>
    <property type="match status" value="2"/>
</dbReference>
<evidence type="ECO:0000256" key="11">
    <source>
        <dbReference type="SAM" id="Phobius"/>
    </source>
</evidence>
<keyword evidence="3 11" id="KW-0812">Transmembrane</keyword>
<dbReference type="Gene3D" id="3.80.10.10">
    <property type="entry name" value="Ribonuclease Inhibitor"/>
    <property type="match status" value="3"/>
</dbReference>
<keyword evidence="15" id="KW-1185">Reference proteome</keyword>
<evidence type="ECO:0000256" key="3">
    <source>
        <dbReference type="ARBA" id="ARBA00022692"/>
    </source>
</evidence>
<feature type="region of interest" description="Disordered" evidence="10">
    <location>
        <begin position="815"/>
        <end position="847"/>
    </location>
</feature>
<evidence type="ECO:0000256" key="2">
    <source>
        <dbReference type="ARBA" id="ARBA00022614"/>
    </source>
</evidence>
<dbReference type="OMA" id="RTEWTHD"/>
<dbReference type="AlphaFoldDB" id="A0A1J7GI02"/>
<feature type="transmembrane region" description="Helical" evidence="11">
    <location>
        <begin position="274"/>
        <end position="295"/>
    </location>
</feature>
<dbReference type="InterPro" id="IPR011009">
    <property type="entry name" value="Kinase-like_dom_sf"/>
</dbReference>
<feature type="domain" description="Protein kinase" evidence="13">
    <location>
        <begin position="335"/>
        <end position="628"/>
    </location>
</feature>
<dbReference type="GO" id="GO:0033612">
    <property type="term" value="F:receptor serine/threonine kinase binding"/>
    <property type="evidence" value="ECO:0007669"/>
    <property type="project" value="TreeGrafter"/>
</dbReference>
<dbReference type="InterPro" id="IPR050647">
    <property type="entry name" value="Plant_LRR-RLKs"/>
</dbReference>
<keyword evidence="6 11" id="KW-1133">Transmembrane helix</keyword>
<dbReference type="Pfam" id="PF00069">
    <property type="entry name" value="Pkinase"/>
    <property type="match status" value="2"/>
</dbReference>
<protein>
    <recommendedName>
        <fullName evidence="13">Protein kinase domain-containing protein</fullName>
    </recommendedName>
</protein>
<name>A0A1J7GI02_LUPAN</name>
<dbReference type="Gene3D" id="3.30.200.20">
    <property type="entry name" value="Phosphorylase Kinase, domain 1"/>
    <property type="match status" value="2"/>
</dbReference>
<keyword evidence="4 12" id="KW-0732">Signal</keyword>
<keyword evidence="8" id="KW-0675">Receptor</keyword>
<feature type="signal peptide" evidence="12">
    <location>
        <begin position="1"/>
        <end position="26"/>
    </location>
</feature>
<gene>
    <name evidence="14" type="ORF">TanjilG_07188</name>
</gene>
<sequence length="1212" mass="135027">MASKSHHLFLFTLFSLFSLFSLTTYAKLNLHPLDQNALTILYKNLRVKGQLQTHTTHPCNIEGVFCERRLSNKESYVLRITRLVFKSKKLNGVLSSAIGNLTELKELSLSNNQIIDFIPPQIVNCRKLEIIDLRNNHFSGEVPSELSSLVRLRILDVSSNSLSGNLNFLKFFPNLETLNIADNLFTGRVPPSIRSFRNLRHFNFSGNLFLEGSVPSDTVPKRYKFAERSNGRINSSAPGPKPSKRSFNTAPSPAPSGAKTHHHKSTKKKVAACILGFLGGAFAGTLLGLIFSLMFKVTIALAKRGGKSSVGPSIYSPLIIKKKEDLAFLEKEDGLASFELIGRGGCGEVYKAELPGSDGKIIAIKKIVQPSKEAAELAEEDSKLLHKKMRQIRSEINTVGQIRHRNLLPLVAHVSRPDCHYLVYEYMKNGSLQDILNKVEAGERELDWLTRHKISVGIASGLEYLHQNHSPRIIHRDLKPANVLLDDDMEARIADFGLAKAMPDAQTHITASNVAGTIGYIAPEYYQILKFTDKCDVYSFGVLLGVLVMGKLPSDEYFQHTDEMSLVKWMRNVMTSENPKEAIDAKLMGNGYEEQMLLVLKIACFCTLDDPKQRPNNLNAFTTLHKDLRVNGELQTHTSHPCNIEGVFCERRLSNKESNVLRITRVVLTSKELNGVLSSAIGNLTELKELSLSNNQMIDFIPPQIVNCRKLEIIDLRNNHFSGEVPSELSSLVRLRVLDVSSNSLSGNLNFLKFFPNLETLNIADNLFTGRVPPCIRSFRNLRHFNFSGNLFLEGSVPSDTVPKRYKFAESSNVRLNRSAPGPKPRKISFNSAPSPAPSGAKTHHHKSTKKKLAECIVGFLAGAFTGTLSGLIFYLMFKVALALVKRGRKSSGGPSIYSPLIIKKKEDLAFLQKEDGVASFELIGRGGCGEVYKAELPGSNGKIIAIKKIVQPSKEAAELAEEDSRHLQKKMRQIRSEINTVGQIRHRNLLPLVAHVSRPDCHYLVYEYMKNGSLQDVLNRVKAGKGELNWLTRHKIAVGIAAGLEYLHLSHSPCIIHRDLKPANVLLDDGMEARIADFGLVKAMPDAQTHITASNVAGTVGYIAPEYHQMLKFTDKCDIYSFGVLLGVLVIGKLPSDAFFQHTDEMSLVHWMRNVMSSENPKEAIDPKLLGNGYEEQMLLVLKIACFCTFDNPKQRPNSKDVRCMLSQIKH</sequence>
<evidence type="ECO:0000259" key="13">
    <source>
        <dbReference type="PROSITE" id="PS50011"/>
    </source>
</evidence>
<evidence type="ECO:0000313" key="15">
    <source>
        <dbReference type="Proteomes" id="UP000188354"/>
    </source>
</evidence>
<feature type="chain" id="PRO_5013018230" description="Protein kinase domain-containing protein" evidence="12">
    <location>
        <begin position="27"/>
        <end position="1212"/>
    </location>
</feature>
<dbReference type="GO" id="GO:0004672">
    <property type="term" value="F:protein kinase activity"/>
    <property type="evidence" value="ECO:0007669"/>
    <property type="project" value="InterPro"/>
</dbReference>
<dbReference type="FunFam" id="3.80.10.10:FF:000041">
    <property type="entry name" value="LRR receptor-like serine/threonine-protein kinase ERECTA"/>
    <property type="match status" value="2"/>
</dbReference>
<feature type="region of interest" description="Disordered" evidence="10">
    <location>
        <begin position="229"/>
        <end position="264"/>
    </location>
</feature>
<dbReference type="PANTHER" id="PTHR48056:SF75">
    <property type="entry name" value="LEUCINE-RICH REPEAT RECEPTOR-LIKE SERINE_THREONINE_TYROSINE-PROTEIN KINASE SOBIR1"/>
    <property type="match status" value="1"/>
</dbReference>
<dbReference type="FunFam" id="3.30.200.20:FF:000541">
    <property type="entry name" value="leucine-rich repeat receptor-like serine/threonine/tyrosine-protein kinase SOBIR1"/>
    <property type="match status" value="2"/>
</dbReference>
<evidence type="ECO:0000256" key="1">
    <source>
        <dbReference type="ARBA" id="ARBA00004167"/>
    </source>
</evidence>
<accession>A0A1J7GI02</accession>
<feature type="domain" description="Protein kinase" evidence="13">
    <location>
        <begin position="918"/>
        <end position="1212"/>
    </location>
</feature>
<dbReference type="PROSITE" id="PS00108">
    <property type="entry name" value="PROTEIN_KINASE_ST"/>
    <property type="match status" value="2"/>
</dbReference>
<dbReference type="PANTHER" id="PTHR48056">
    <property type="entry name" value="LRR RECEPTOR-LIKE SERINE/THREONINE-PROTEIN KINASE-RELATED"/>
    <property type="match status" value="1"/>
</dbReference>
<dbReference type="SMART" id="SM00365">
    <property type="entry name" value="LRR_SD22"/>
    <property type="match status" value="4"/>
</dbReference>
<dbReference type="Pfam" id="PF00560">
    <property type="entry name" value="LRR_1"/>
    <property type="match status" value="2"/>
</dbReference>
<dbReference type="SMART" id="SM00220">
    <property type="entry name" value="S_TKc"/>
    <property type="match status" value="2"/>
</dbReference>